<evidence type="ECO:0000256" key="1">
    <source>
        <dbReference type="SAM" id="MobiDB-lite"/>
    </source>
</evidence>
<organism evidence="2 3">
    <name type="scientific">Chondrus crispus</name>
    <name type="common">Carrageen Irish moss</name>
    <name type="synonym">Polymorpha crispa</name>
    <dbReference type="NCBI Taxonomy" id="2769"/>
    <lineage>
        <taxon>Eukaryota</taxon>
        <taxon>Rhodophyta</taxon>
        <taxon>Florideophyceae</taxon>
        <taxon>Rhodymeniophycidae</taxon>
        <taxon>Gigartinales</taxon>
        <taxon>Gigartinaceae</taxon>
        <taxon>Chondrus</taxon>
    </lineage>
</organism>
<sequence>MDEENVSVWVSDEIFEDALVQIAKTAGLQQGRVDASIAVASLLRMWRMALPSSVARIVPRTFARLLPELSSVSGVSALVDAIWLGLLKDLEPSLSSSILEKLLPALSEEHDWRLSAALHVCSTLLLKYGRQSMKENGLSRQYGSVSSTLMKRAHDVLDVSSQFVRMGGVRTMSAIVTALPRYCSPLLTAVLQELRIADLTMATKHSEEAVSRTFAGLKSVEKELSSILGNSAALSVLIGKVSSGECNVPDALWRQCTIDSLVLLRPHLATQKPASRDTISDCIRRRAGWGLVAAQASSKQKKLFHGSSLEELISLWKEELGLAGGRGSKNGLTATAPSHRAGAAGSTVPSTSSLDEIRAQSSVRSAALYALSCALRNASSTDLVRCGEVLLGACAARIIAKQHAYGLSMMSPSSSISGNSPGLGPELANISDPTQRRQTVLSLSKVLMMESFYLVQCMNFISPRGDGSELCYYIAVCIGEEAQRIVGESESTSMSDLSATHGSSGSLDKAYLFDTAMSNHMQSLNRPSHLYEDDCTGLHEEHDCDVRTLGEDKNPCSADLKLWPFSKQGFEALNAEEVLASCAVGIATLVCEDLKASGSIVESLSSGKLGPSMSALIALELSRRLSFSDLAEINRALAVLQVLAKRSLAVTGGTRRGALSESKTGKLYIPHTKGDGNNLKPQDVPGTAFERHTKAHSWWKWAQSFSDEGRIAKAPFHDFHTRALGIMHSTRLVAAEAHRELGNTGGATLWIGLMGRVLSVIKDNLNCDGTSQCVLLANGFASLRALLEVVPNTEQTFSKKPPCQSDMAPGVSDIDAICGEAERVFLDAIENGNVDAQSAAALALSHSSLRVAASSETLLNALLKGWACDRGQFSAMGQVCRSVSEADVWTSCFSRIWRDMGVKVSDTSLRFFSADSSGIGSNSPCLTAGAAAVLSSCRLHCWALTESGYHAAMEMSTEILQWTGNSSRKARAAGLYAMTALWASRIDEARVHRISQTNYDLATRSSLATRSHPHGKVSALLPIESFSLKESSKISSAVGPFLDEVLYEALAPYAAVAHMDELQSAAIAAVTEMIRGAGVEETCNNLPRIPETLFAAVENRSTAARRLLHVMAAADAQSRPKYWFGLCRAVCMDGVRLNHGPSKAVWDVTHQTKVFSTKIAVEAVDCSLGACACTQREKEIDPSNSIVHTCAYDFLPKVADFACEVCKKDSFDFEECVEGCNLIQRIATRIASTAEAWKADDQTFRDYRTIWDTCLSTLEQLLQDNVPHVVLNSAGSALCELLISFLRLREMECFASAPRKVSSFLEKLLRQDFRQRLLYSDQEEVVGIKATLETVARLAKIVTTWCATSHVAAIPTTEETTATQSVNVLFRAVVGDFISILTESGLDMVAESGGALTSALDAKEGLRKAYLLSIEPVVLGAIACMGASCGANFERDGYSWANPASAGTRLVEAGSQFCNVSVSCYVWLVTRYEEGTDLLQPSASFCAQHQEALFSFCNACRESNVIAKEIFVSFAQWNRSAYFQFASELADFGNLDSALLTIVADVYLGALLQAMQGKGSGFLNGVDGNCTMSGAISGVTKMIHHLAESDIKSARHLAQRALDCLFRMIGSEALEVVSMYNDVEFQKAVCNCTSRCINYATDPSRAARSCISRVMEIFQCAYREESLALLKLAMAMGTTLCGIVNERKTEDKLVEMLQTPIANEKEEDSPAELTLGWTLRCHGTQQFIVDMMKRGLQKNSGGSGNAKALVYQLGVLGLSTRHCCIPTCLRVAISAITLDAGRECAINRVGLLLFSIYLSKIVLSLPSKSASTTSKASQSTEAASFLVEIAANDKASLRNVVSLLGDVERNTVKLFLLASEVESKKLTRKNS</sequence>
<protein>
    <submittedName>
        <fullName evidence="2">Uncharacterized protein</fullName>
    </submittedName>
</protein>
<dbReference type="SUPFAM" id="SSF48371">
    <property type="entry name" value="ARM repeat"/>
    <property type="match status" value="1"/>
</dbReference>
<dbReference type="RefSeq" id="XP_005712098.1">
    <property type="nucleotide sequence ID" value="XM_005712041.1"/>
</dbReference>
<proteinExistence type="predicted"/>
<dbReference type="KEGG" id="ccp:CHC_T00008109001"/>
<dbReference type="OrthoDB" id="10430693at2759"/>
<name>R7Q3G1_CHOCR</name>
<evidence type="ECO:0000313" key="3">
    <source>
        <dbReference type="Proteomes" id="UP000012073"/>
    </source>
</evidence>
<dbReference type="GeneID" id="17319811"/>
<dbReference type="Proteomes" id="UP000012073">
    <property type="component" value="Unassembled WGS sequence"/>
</dbReference>
<dbReference type="Gramene" id="CDF32433">
    <property type="protein sequence ID" value="CDF32433"/>
    <property type="gene ID" value="CHC_T00008109001"/>
</dbReference>
<dbReference type="InterPro" id="IPR016024">
    <property type="entry name" value="ARM-type_fold"/>
</dbReference>
<gene>
    <name evidence="2" type="ORF">CHC_T00008109001</name>
</gene>
<evidence type="ECO:0000313" key="2">
    <source>
        <dbReference type="EMBL" id="CDF32433.1"/>
    </source>
</evidence>
<keyword evidence="3" id="KW-1185">Reference proteome</keyword>
<feature type="region of interest" description="Disordered" evidence="1">
    <location>
        <begin position="331"/>
        <end position="350"/>
    </location>
</feature>
<dbReference type="EMBL" id="HG001495">
    <property type="protein sequence ID" value="CDF32433.1"/>
    <property type="molecule type" value="Genomic_DNA"/>
</dbReference>
<reference evidence="3" key="1">
    <citation type="journal article" date="2013" name="Proc. Natl. Acad. Sci. U.S.A.">
        <title>Genome structure and metabolic features in the red seaweed Chondrus crispus shed light on evolution of the Archaeplastida.</title>
        <authorList>
            <person name="Collen J."/>
            <person name="Porcel B."/>
            <person name="Carre W."/>
            <person name="Ball S.G."/>
            <person name="Chaparro C."/>
            <person name="Tonon T."/>
            <person name="Barbeyron T."/>
            <person name="Michel G."/>
            <person name="Noel B."/>
            <person name="Valentin K."/>
            <person name="Elias M."/>
            <person name="Artiguenave F."/>
            <person name="Arun A."/>
            <person name="Aury J.M."/>
            <person name="Barbosa-Neto J.F."/>
            <person name="Bothwell J.H."/>
            <person name="Bouget F.Y."/>
            <person name="Brillet L."/>
            <person name="Cabello-Hurtado F."/>
            <person name="Capella-Gutierrez S."/>
            <person name="Charrier B."/>
            <person name="Cladiere L."/>
            <person name="Cock J.M."/>
            <person name="Coelho S.M."/>
            <person name="Colleoni C."/>
            <person name="Czjzek M."/>
            <person name="Da Silva C."/>
            <person name="Delage L."/>
            <person name="Denoeud F."/>
            <person name="Deschamps P."/>
            <person name="Dittami S.M."/>
            <person name="Gabaldon T."/>
            <person name="Gachon C.M."/>
            <person name="Groisillier A."/>
            <person name="Herve C."/>
            <person name="Jabbari K."/>
            <person name="Katinka M."/>
            <person name="Kloareg B."/>
            <person name="Kowalczyk N."/>
            <person name="Labadie K."/>
            <person name="Leblanc C."/>
            <person name="Lopez P.J."/>
            <person name="McLachlan D.H."/>
            <person name="Meslet-Cladiere L."/>
            <person name="Moustafa A."/>
            <person name="Nehr Z."/>
            <person name="Nyvall Collen P."/>
            <person name="Panaud O."/>
            <person name="Partensky F."/>
            <person name="Poulain J."/>
            <person name="Rensing S.A."/>
            <person name="Rousvoal S."/>
            <person name="Samson G."/>
            <person name="Symeonidi A."/>
            <person name="Weissenbach J."/>
            <person name="Zambounis A."/>
            <person name="Wincker P."/>
            <person name="Boyen C."/>
        </authorList>
    </citation>
    <scope>NUCLEOTIDE SEQUENCE [LARGE SCALE GENOMIC DNA]</scope>
    <source>
        <strain evidence="3">cv. Stackhouse</strain>
    </source>
</reference>
<accession>R7Q3G1</accession>